<accession>A0A5Y3MW52</accession>
<reference evidence="2" key="1">
    <citation type="submission" date="2018-06" db="EMBL/GenBank/DDBJ databases">
        <authorList>
            <person name="Ashton P.M."/>
            <person name="Dallman T."/>
            <person name="Nair S."/>
            <person name="De Pinna E."/>
            <person name="Peters T."/>
            <person name="Grant K."/>
        </authorList>
    </citation>
    <scope>NUCLEOTIDE SEQUENCE [LARGE SCALE GENOMIC DNA]</scope>
    <source>
        <strain evidence="2">275803</strain>
    </source>
</reference>
<dbReference type="EMBL" id="AAIVAV010000044">
    <property type="protein sequence ID" value="ECI4012257.1"/>
    <property type="molecule type" value="Genomic_DNA"/>
</dbReference>
<sequence length="284" mass="29087">MCLVIFTGAVACSGEKGASGQKNPVPEVQQEKTAVTHGKDREKPGSSQQPASERVVVENNALGDGFKLPKGLTDYGAAAQSWNQYAEASGLTPEQKQAGLDKLAKGDLPEGANITKAIVEGYQDGVMIAGAWYLGPAASVGKVIGGGVIAEIANGSYQWFDLSLPGNENKSWDWKSSASAGIAGMLAPGRTIGQNVGIAAGSAFFTDGPDTGSIGSAAAGAWLGGNFSEYGPGFVSSVTGKEAPGFIFDAIGSMGSEFLGGYTKELLNNPNKQDASERKTGGEQ</sequence>
<proteinExistence type="predicted"/>
<comment type="caution">
    <text evidence="2">The sequence shown here is derived from an EMBL/GenBank/DDBJ whole genome shotgun (WGS) entry which is preliminary data.</text>
</comment>
<protein>
    <submittedName>
        <fullName evidence="2">Adhesin</fullName>
    </submittedName>
</protein>
<dbReference type="AlphaFoldDB" id="A0A5Y3MW52"/>
<dbReference type="Proteomes" id="UP000839598">
    <property type="component" value="Unassembled WGS sequence"/>
</dbReference>
<feature type="region of interest" description="Disordered" evidence="1">
    <location>
        <begin position="15"/>
        <end position="54"/>
    </location>
</feature>
<organism evidence="2">
    <name type="scientific">Salmonella enterica subsp. salamae</name>
    <dbReference type="NCBI Taxonomy" id="59202"/>
    <lineage>
        <taxon>Bacteria</taxon>
        <taxon>Pseudomonadati</taxon>
        <taxon>Pseudomonadota</taxon>
        <taxon>Gammaproteobacteria</taxon>
        <taxon>Enterobacterales</taxon>
        <taxon>Enterobacteriaceae</taxon>
        <taxon>Salmonella</taxon>
    </lineage>
</organism>
<evidence type="ECO:0000256" key="1">
    <source>
        <dbReference type="SAM" id="MobiDB-lite"/>
    </source>
</evidence>
<gene>
    <name evidence="2" type="ORF">DN310_23920</name>
</gene>
<name>A0A5Y3MW52_SALER</name>
<evidence type="ECO:0000313" key="2">
    <source>
        <dbReference type="EMBL" id="ECI4012257.1"/>
    </source>
</evidence>